<dbReference type="InterPro" id="IPR003856">
    <property type="entry name" value="LPS_length_determ_N"/>
</dbReference>
<dbReference type="RefSeq" id="WP_055263899.1">
    <property type="nucleotide sequence ID" value="NZ_CYXV01000015.1"/>
</dbReference>
<keyword evidence="5 7" id="KW-1133">Transmembrane helix</keyword>
<dbReference type="GO" id="GO:0005886">
    <property type="term" value="C:plasma membrane"/>
    <property type="evidence" value="ECO:0007669"/>
    <property type="project" value="UniProtKB-SubCell"/>
</dbReference>
<dbReference type="PANTHER" id="PTHR32309:SF13">
    <property type="entry name" value="FERRIC ENTEROBACTIN TRANSPORT PROTEIN FEPE"/>
    <property type="match status" value="1"/>
</dbReference>
<dbReference type="InterPro" id="IPR050445">
    <property type="entry name" value="Bact_polysacc_biosynth/exp"/>
</dbReference>
<organism evidence="9 10">
    <name type="scientific">Roseburia faecis</name>
    <dbReference type="NCBI Taxonomy" id="301302"/>
    <lineage>
        <taxon>Bacteria</taxon>
        <taxon>Bacillati</taxon>
        <taxon>Bacillota</taxon>
        <taxon>Clostridia</taxon>
        <taxon>Lachnospirales</taxon>
        <taxon>Lachnospiraceae</taxon>
        <taxon>Roseburia</taxon>
    </lineage>
</organism>
<dbReference type="Pfam" id="PF02706">
    <property type="entry name" value="Wzz"/>
    <property type="match status" value="1"/>
</dbReference>
<evidence type="ECO:0000313" key="10">
    <source>
        <dbReference type="Proteomes" id="UP000095495"/>
    </source>
</evidence>
<evidence type="ECO:0000256" key="6">
    <source>
        <dbReference type="ARBA" id="ARBA00023136"/>
    </source>
</evidence>
<evidence type="ECO:0000256" key="1">
    <source>
        <dbReference type="ARBA" id="ARBA00004651"/>
    </source>
</evidence>
<name>A0A173ULG1_9FIRM</name>
<dbReference type="PANTHER" id="PTHR32309">
    <property type="entry name" value="TYROSINE-PROTEIN KINASE"/>
    <property type="match status" value="1"/>
</dbReference>
<sequence length="259" mass="28740">MNQENQLTEQNSEETEIDLLEIFYLLRAKLVWLILAFVIGGVVAGSITHFLITPKYTATAKMYMISASSGSVLDLSDFNIGTSLSQDYTELIKIRPVFNEVIDNLNLGMEYEDLLKKVDISVVGDSRLLAVSVEDNDPKLAQSMVNELVDTAVTYIPKVMNASENAQPTIAEYAVVPDEQSSPNLAKNTILGAVVAMLLVAVIFVVRMLMDDSLNTAEDVEKEFGIMPFTVIPEGDIEEISDEVEKAISKEKKKRRKKK</sequence>
<dbReference type="Proteomes" id="UP000095495">
    <property type="component" value="Unassembled WGS sequence"/>
</dbReference>
<evidence type="ECO:0000256" key="3">
    <source>
        <dbReference type="ARBA" id="ARBA00022475"/>
    </source>
</evidence>
<dbReference type="GO" id="GO:0004713">
    <property type="term" value="F:protein tyrosine kinase activity"/>
    <property type="evidence" value="ECO:0007669"/>
    <property type="project" value="TreeGrafter"/>
</dbReference>
<keyword evidence="4 7" id="KW-0812">Transmembrane</keyword>
<evidence type="ECO:0000256" key="2">
    <source>
        <dbReference type="ARBA" id="ARBA00006683"/>
    </source>
</evidence>
<evidence type="ECO:0000256" key="4">
    <source>
        <dbReference type="ARBA" id="ARBA00022692"/>
    </source>
</evidence>
<feature type="domain" description="Polysaccharide chain length determinant N-terminal" evidence="8">
    <location>
        <begin position="16"/>
        <end position="105"/>
    </location>
</feature>
<evidence type="ECO:0000259" key="8">
    <source>
        <dbReference type="Pfam" id="PF02706"/>
    </source>
</evidence>
<keyword evidence="3" id="KW-1003">Cell membrane</keyword>
<feature type="transmembrane region" description="Helical" evidence="7">
    <location>
        <begin position="190"/>
        <end position="210"/>
    </location>
</feature>
<reference evidence="9 10" key="1">
    <citation type="submission" date="2015-09" db="EMBL/GenBank/DDBJ databases">
        <authorList>
            <consortium name="Pathogen Informatics"/>
        </authorList>
    </citation>
    <scope>NUCLEOTIDE SEQUENCE [LARGE SCALE GENOMIC DNA]</scope>
    <source>
        <strain evidence="9 10">2789STDY5608863</strain>
    </source>
</reference>
<dbReference type="AlphaFoldDB" id="A0A173ULG1"/>
<comment type="similarity">
    <text evidence="2">Belongs to the CpsC/CapA family.</text>
</comment>
<gene>
    <name evidence="9" type="primary">cap8A_1</name>
    <name evidence="9" type="ORF">ERS852420_03035</name>
</gene>
<evidence type="ECO:0000256" key="5">
    <source>
        <dbReference type="ARBA" id="ARBA00022989"/>
    </source>
</evidence>
<feature type="transmembrane region" description="Helical" evidence="7">
    <location>
        <begin position="30"/>
        <end position="52"/>
    </location>
</feature>
<evidence type="ECO:0000256" key="7">
    <source>
        <dbReference type="SAM" id="Phobius"/>
    </source>
</evidence>
<dbReference type="EMBL" id="CYXV01000015">
    <property type="protein sequence ID" value="CUN15007.1"/>
    <property type="molecule type" value="Genomic_DNA"/>
</dbReference>
<accession>A0A173ULG1</accession>
<protein>
    <submittedName>
        <fullName evidence="9">Capsular polysaccharide type 8 biosynthesis protein cap8A</fullName>
    </submittedName>
</protein>
<comment type="subcellular location">
    <subcellularLocation>
        <location evidence="1">Cell membrane</location>
        <topology evidence="1">Multi-pass membrane protein</topology>
    </subcellularLocation>
</comment>
<keyword evidence="6 7" id="KW-0472">Membrane</keyword>
<evidence type="ECO:0000313" key="9">
    <source>
        <dbReference type="EMBL" id="CUN15007.1"/>
    </source>
</evidence>
<proteinExistence type="inferred from homology"/>